<dbReference type="InterPro" id="IPR007627">
    <property type="entry name" value="RNA_pol_sigma70_r2"/>
</dbReference>
<gene>
    <name evidence="5" type="ORF">ED312_13420</name>
</gene>
<comment type="caution">
    <text evidence="5">The sequence shown here is derived from an EMBL/GenBank/DDBJ whole genome shotgun (WGS) entry which is preliminary data.</text>
</comment>
<dbReference type="SUPFAM" id="SSF88946">
    <property type="entry name" value="Sigma2 domain of RNA polymerase sigma factors"/>
    <property type="match status" value="1"/>
</dbReference>
<accession>A0A3N0EA23</accession>
<dbReference type="AlphaFoldDB" id="A0A3N0EA23"/>
<protein>
    <submittedName>
        <fullName evidence="5">Sigma-70 family RNA polymerase sigma factor</fullName>
    </submittedName>
</protein>
<dbReference type="PANTHER" id="PTHR43133">
    <property type="entry name" value="RNA POLYMERASE ECF-TYPE SIGMA FACTO"/>
    <property type="match status" value="1"/>
</dbReference>
<reference evidence="5 6" key="1">
    <citation type="submission" date="2018-10" db="EMBL/GenBank/DDBJ databases">
        <title>Sinomicrobium pectinilyticum sp. nov., a pectinase-producing bacterium isolated from alkaline and saline soil, and emended description of the genus Sinomicrobium.</title>
        <authorList>
            <person name="Cheng B."/>
            <person name="Li C."/>
            <person name="Lai Q."/>
            <person name="Du M."/>
            <person name="Shao Z."/>
            <person name="Xu P."/>
            <person name="Yang C."/>
        </authorList>
    </citation>
    <scope>NUCLEOTIDE SEQUENCE [LARGE SCALE GENOMIC DNA]</scope>
    <source>
        <strain evidence="5 6">5DNS001</strain>
    </source>
</reference>
<evidence type="ECO:0000256" key="1">
    <source>
        <dbReference type="ARBA" id="ARBA00023015"/>
    </source>
</evidence>
<dbReference type="Proteomes" id="UP000267469">
    <property type="component" value="Unassembled WGS sequence"/>
</dbReference>
<evidence type="ECO:0000313" key="5">
    <source>
        <dbReference type="EMBL" id="RNL84683.1"/>
    </source>
</evidence>
<feature type="domain" description="RNA polymerase sigma-70 region 2" evidence="4">
    <location>
        <begin position="27"/>
        <end position="95"/>
    </location>
</feature>
<keyword evidence="1" id="KW-0805">Transcription regulation</keyword>
<evidence type="ECO:0000313" key="6">
    <source>
        <dbReference type="Proteomes" id="UP000267469"/>
    </source>
</evidence>
<dbReference type="RefSeq" id="WP_123216530.1">
    <property type="nucleotide sequence ID" value="NZ_RJTM01000094.1"/>
</dbReference>
<keyword evidence="2" id="KW-0731">Sigma factor</keyword>
<dbReference type="Gene3D" id="1.10.1740.10">
    <property type="match status" value="1"/>
</dbReference>
<keyword evidence="3" id="KW-0804">Transcription</keyword>
<dbReference type="GO" id="GO:0006352">
    <property type="term" value="P:DNA-templated transcription initiation"/>
    <property type="evidence" value="ECO:0007669"/>
    <property type="project" value="InterPro"/>
</dbReference>
<dbReference type="EMBL" id="RJTM01000094">
    <property type="protein sequence ID" value="RNL84683.1"/>
    <property type="molecule type" value="Genomic_DNA"/>
</dbReference>
<evidence type="ECO:0000256" key="3">
    <source>
        <dbReference type="ARBA" id="ARBA00023163"/>
    </source>
</evidence>
<evidence type="ECO:0000256" key="2">
    <source>
        <dbReference type="ARBA" id="ARBA00023082"/>
    </source>
</evidence>
<dbReference type="GO" id="GO:0016987">
    <property type="term" value="F:sigma factor activity"/>
    <property type="evidence" value="ECO:0007669"/>
    <property type="project" value="UniProtKB-KW"/>
</dbReference>
<dbReference type="PANTHER" id="PTHR43133:SF46">
    <property type="entry name" value="RNA POLYMERASE SIGMA-70 FACTOR ECF SUBFAMILY"/>
    <property type="match status" value="1"/>
</dbReference>
<dbReference type="NCBIfam" id="TIGR02937">
    <property type="entry name" value="sigma70-ECF"/>
    <property type="match status" value="1"/>
</dbReference>
<dbReference type="InterPro" id="IPR039425">
    <property type="entry name" value="RNA_pol_sigma-70-like"/>
</dbReference>
<dbReference type="Pfam" id="PF04542">
    <property type="entry name" value="Sigma70_r2"/>
    <property type="match status" value="1"/>
</dbReference>
<keyword evidence="6" id="KW-1185">Reference proteome</keyword>
<evidence type="ECO:0000259" key="4">
    <source>
        <dbReference type="Pfam" id="PF04542"/>
    </source>
</evidence>
<dbReference type="OrthoDB" id="1099849at2"/>
<proteinExistence type="predicted"/>
<name>A0A3N0EA23_SINP1</name>
<dbReference type="InterPro" id="IPR014284">
    <property type="entry name" value="RNA_pol_sigma-70_dom"/>
</dbReference>
<organism evidence="5 6">
    <name type="scientific">Sinomicrobium pectinilyticum</name>
    <dbReference type="NCBI Taxonomy" id="1084421"/>
    <lineage>
        <taxon>Bacteria</taxon>
        <taxon>Pseudomonadati</taxon>
        <taxon>Bacteroidota</taxon>
        <taxon>Flavobacteriia</taxon>
        <taxon>Flavobacteriales</taxon>
        <taxon>Flavobacteriaceae</taxon>
        <taxon>Sinomicrobium</taxon>
    </lineage>
</organism>
<dbReference type="InterPro" id="IPR013325">
    <property type="entry name" value="RNA_pol_sigma_r2"/>
</dbReference>
<sequence>MAESKIHEDQKYVDGLLQHNALVIKSIYDRFVPKVVHYIRNNSGNSNDAEDIIQEVLVIIYNQARDKGLQLSCPFDAYFFLLCKRKWLNQLKKSSGREVTTGDENVYKDEGAEELVMEADIFSEKEELFTVMFNRLGKVCRELLQTSFRLKSMEEVAEALSITYAYARKKKSLCIGKLTEMIRRSPEYEKIKSS</sequence>